<dbReference type="STRING" id="1798325.A2834_03045"/>
<comment type="caution">
    <text evidence="1">The sequence shown here is derived from an EMBL/GenBank/DDBJ whole genome shotgun (WGS) entry which is preliminary data.</text>
</comment>
<name>A0A1F5VHV4_9BACT</name>
<accession>A0A1F5VHV4</accession>
<protein>
    <submittedName>
        <fullName evidence="1">Uncharacterized protein</fullName>
    </submittedName>
</protein>
<reference evidence="1 2" key="1">
    <citation type="journal article" date="2016" name="Nat. Commun.">
        <title>Thousands of microbial genomes shed light on interconnected biogeochemical processes in an aquifer system.</title>
        <authorList>
            <person name="Anantharaman K."/>
            <person name="Brown C.T."/>
            <person name="Hug L.A."/>
            <person name="Sharon I."/>
            <person name="Castelle C.J."/>
            <person name="Probst A.J."/>
            <person name="Thomas B.C."/>
            <person name="Singh A."/>
            <person name="Wilkins M.J."/>
            <person name="Karaoz U."/>
            <person name="Brodie E.L."/>
            <person name="Williams K.H."/>
            <person name="Hubbard S.S."/>
            <person name="Banfield J.F."/>
        </authorList>
    </citation>
    <scope>NUCLEOTIDE SEQUENCE [LARGE SCALE GENOMIC DNA]</scope>
</reference>
<evidence type="ECO:0000313" key="1">
    <source>
        <dbReference type="EMBL" id="OGF63006.1"/>
    </source>
</evidence>
<dbReference type="AlphaFoldDB" id="A0A1F5VHV4"/>
<gene>
    <name evidence="1" type="ORF">A2834_03045</name>
</gene>
<evidence type="ECO:0000313" key="2">
    <source>
        <dbReference type="Proteomes" id="UP000179251"/>
    </source>
</evidence>
<organism evidence="1 2">
    <name type="scientific">Candidatus Giovannonibacteria bacterium RIFCSPHIGHO2_01_FULL_45_23</name>
    <dbReference type="NCBI Taxonomy" id="1798325"/>
    <lineage>
        <taxon>Bacteria</taxon>
        <taxon>Candidatus Giovannoniibacteriota</taxon>
    </lineage>
</organism>
<dbReference type="EMBL" id="MFHD01000009">
    <property type="protein sequence ID" value="OGF63006.1"/>
    <property type="molecule type" value="Genomic_DNA"/>
</dbReference>
<proteinExistence type="predicted"/>
<sequence>MTTATIQKELERASRLMGVGKKKLVDRALLLYLDSIRQQLGLFREFEAWDRLSDEALLKFESNLQHEKR</sequence>
<dbReference type="Proteomes" id="UP000179251">
    <property type="component" value="Unassembled WGS sequence"/>
</dbReference>